<dbReference type="PANTHER" id="PTHR43464">
    <property type="entry name" value="METHYLTRANSFERASE"/>
    <property type="match status" value="1"/>
</dbReference>
<name>A0A559J4A6_9BACL</name>
<dbReference type="CDD" id="cd02440">
    <property type="entry name" value="AdoMet_MTases"/>
    <property type="match status" value="1"/>
</dbReference>
<keyword evidence="2" id="KW-0808">Transferase</keyword>
<gene>
    <name evidence="5" type="ORF">FPZ44_10550</name>
</gene>
<dbReference type="Gene3D" id="3.40.50.150">
    <property type="entry name" value="Vaccinia Virus protein VP39"/>
    <property type="match status" value="1"/>
</dbReference>
<dbReference type="Proteomes" id="UP000318102">
    <property type="component" value="Unassembled WGS sequence"/>
</dbReference>
<dbReference type="SUPFAM" id="SSF53335">
    <property type="entry name" value="S-adenosyl-L-methionine-dependent methyltransferases"/>
    <property type="match status" value="1"/>
</dbReference>
<protein>
    <submittedName>
        <fullName evidence="5">Class I SAM-dependent methyltransferase</fullName>
    </submittedName>
</protein>
<proteinExistence type="predicted"/>
<feature type="domain" description="Methyltransferase" evidence="4">
    <location>
        <begin position="51"/>
        <end position="145"/>
    </location>
</feature>
<evidence type="ECO:0000256" key="1">
    <source>
        <dbReference type="ARBA" id="ARBA00022603"/>
    </source>
</evidence>
<dbReference type="OrthoDB" id="9804312at2"/>
<evidence type="ECO:0000313" key="6">
    <source>
        <dbReference type="Proteomes" id="UP000318102"/>
    </source>
</evidence>
<dbReference type="InterPro" id="IPR029063">
    <property type="entry name" value="SAM-dependent_MTases_sf"/>
</dbReference>
<dbReference type="InterPro" id="IPR041698">
    <property type="entry name" value="Methyltransf_25"/>
</dbReference>
<evidence type="ECO:0000313" key="5">
    <source>
        <dbReference type="EMBL" id="TVX94681.1"/>
    </source>
</evidence>
<accession>A0A559J4A6</accession>
<dbReference type="RefSeq" id="WP_144991785.1">
    <property type="nucleotide sequence ID" value="NZ_VNJK01000001.1"/>
</dbReference>
<dbReference type="PANTHER" id="PTHR43464:SF19">
    <property type="entry name" value="UBIQUINONE BIOSYNTHESIS O-METHYLTRANSFERASE, MITOCHONDRIAL"/>
    <property type="match status" value="1"/>
</dbReference>
<evidence type="ECO:0000256" key="2">
    <source>
        <dbReference type="ARBA" id="ARBA00022679"/>
    </source>
</evidence>
<evidence type="ECO:0000259" key="4">
    <source>
        <dbReference type="Pfam" id="PF13649"/>
    </source>
</evidence>
<reference evidence="5 6" key="1">
    <citation type="submission" date="2019-07" db="EMBL/GenBank/DDBJ databases">
        <authorList>
            <person name="Kim J."/>
        </authorList>
    </citation>
    <scope>NUCLEOTIDE SEQUENCE [LARGE SCALE GENOMIC DNA]</scope>
    <source>
        <strain evidence="5 6">N4</strain>
    </source>
</reference>
<sequence length="224" mass="25554">MLDTFLREQSSFTWDTFYSDRNKAIPFFVNAPDENLVQYVKQQQLPTAGRVLELGCGPGRNAIYLAKQGYQVDAVDLSSEALQWAKDRAKQQEADVNFIYRNIFDLDIENAAYDIIYDSGCMHHIPPHRRIDYVRLVNKALKPGGMFALTCFVENGVLGGADISDWEVYRQHSLRGGLGFNPDKLKMIFKDLHAVEIRKMLDMEQSSDCFGNSGLWAALFQKKE</sequence>
<evidence type="ECO:0000256" key="3">
    <source>
        <dbReference type="ARBA" id="ARBA00022691"/>
    </source>
</evidence>
<keyword evidence="1 5" id="KW-0489">Methyltransferase</keyword>
<keyword evidence="6" id="KW-1185">Reference proteome</keyword>
<dbReference type="Pfam" id="PF13649">
    <property type="entry name" value="Methyltransf_25"/>
    <property type="match status" value="1"/>
</dbReference>
<dbReference type="EMBL" id="VNJK01000001">
    <property type="protein sequence ID" value="TVX94681.1"/>
    <property type="molecule type" value="Genomic_DNA"/>
</dbReference>
<dbReference type="GO" id="GO:0008168">
    <property type="term" value="F:methyltransferase activity"/>
    <property type="evidence" value="ECO:0007669"/>
    <property type="project" value="UniProtKB-KW"/>
</dbReference>
<dbReference type="AlphaFoldDB" id="A0A559J4A6"/>
<comment type="caution">
    <text evidence="5">The sequence shown here is derived from an EMBL/GenBank/DDBJ whole genome shotgun (WGS) entry which is preliminary data.</text>
</comment>
<dbReference type="GO" id="GO:0032259">
    <property type="term" value="P:methylation"/>
    <property type="evidence" value="ECO:0007669"/>
    <property type="project" value="UniProtKB-KW"/>
</dbReference>
<keyword evidence="3" id="KW-0949">S-adenosyl-L-methionine</keyword>
<organism evidence="5 6">
    <name type="scientific">Paenibacillus agilis</name>
    <dbReference type="NCBI Taxonomy" id="3020863"/>
    <lineage>
        <taxon>Bacteria</taxon>
        <taxon>Bacillati</taxon>
        <taxon>Bacillota</taxon>
        <taxon>Bacilli</taxon>
        <taxon>Bacillales</taxon>
        <taxon>Paenibacillaceae</taxon>
        <taxon>Paenibacillus</taxon>
    </lineage>
</organism>